<sequence length="311" mass="34986">MSISQTSFIKTSSGAAEQHASAYASPNMVASSVVVDLEARVKDLGAPYLVEPSAKFQPGQWRSDRCLFGIDVNALTLPQWESRLPLMLQALGMCVEDEYAFMRLLSVPGVVRKAAPHYLLVGQEGQTYKVYWEHSLSQLRHHNPTQPLVLYSAWKWQAHQPARVTDYVMAPDVKHAWQLIQRELAKLPPVIEDTLEQLEILAALKQTPWPPITVDVTERAPFTTSHMAEKSERTQRASINLHLHHFSPRLGDVAAPIFALAREWHSAERDELRQWLAGHGDQGLSNVSLGVDQHAQPFITFYYGGKVRTPL</sequence>
<organism evidence="1 2">
    <name type="scientific">Vreelandella azerica</name>
    <dbReference type="NCBI Taxonomy" id="2732867"/>
    <lineage>
        <taxon>Bacteria</taxon>
        <taxon>Pseudomonadati</taxon>
        <taxon>Pseudomonadota</taxon>
        <taxon>Gammaproteobacteria</taxon>
        <taxon>Oceanospirillales</taxon>
        <taxon>Halomonadaceae</taxon>
        <taxon>Vreelandella</taxon>
    </lineage>
</organism>
<keyword evidence="2" id="KW-1185">Reference proteome</keyword>
<dbReference type="AlphaFoldDB" id="A0A7Y3XAJ3"/>
<name>A0A7Y3XAJ3_9GAMM</name>
<evidence type="ECO:0000313" key="2">
    <source>
        <dbReference type="Proteomes" id="UP000588806"/>
    </source>
</evidence>
<dbReference type="RefSeq" id="WP_171703292.1">
    <property type="nucleotide sequence ID" value="NZ_JABFHI010000011.1"/>
</dbReference>
<dbReference type="EMBL" id="JABFHI010000011">
    <property type="protein sequence ID" value="NOG32832.1"/>
    <property type="molecule type" value="Genomic_DNA"/>
</dbReference>
<gene>
    <name evidence="1" type="ORF">HLB35_15645</name>
</gene>
<reference evidence="1 2" key="2">
    <citation type="submission" date="2020-06" db="EMBL/GenBank/DDBJ databases">
        <title>Halomonas songnenensis sp. nov., a moderately halophilic bacterium isolated from saline and alkaline soils.</title>
        <authorList>
            <person name="Jiang J."/>
            <person name="Pan Y."/>
        </authorList>
    </citation>
    <scope>NUCLEOTIDE SEQUENCE [LARGE SCALE GENOMIC DNA]</scope>
    <source>
        <strain evidence="1 2">TBZ9</strain>
    </source>
</reference>
<protein>
    <submittedName>
        <fullName evidence="1">Uncharacterized protein</fullName>
    </submittedName>
</protein>
<comment type="caution">
    <text evidence="1">The sequence shown here is derived from an EMBL/GenBank/DDBJ whole genome shotgun (WGS) entry which is preliminary data.</text>
</comment>
<proteinExistence type="predicted"/>
<evidence type="ECO:0000313" key="1">
    <source>
        <dbReference type="EMBL" id="NOG32832.1"/>
    </source>
</evidence>
<reference evidence="1 2" key="1">
    <citation type="submission" date="2020-05" db="EMBL/GenBank/DDBJ databases">
        <authorList>
            <person name="Ruan W."/>
            <person name="Jeon C.O."/>
            <person name="Chun B.H."/>
        </authorList>
    </citation>
    <scope>NUCLEOTIDE SEQUENCE [LARGE SCALE GENOMIC DNA]</scope>
    <source>
        <strain evidence="1 2">TBZ9</strain>
    </source>
</reference>
<accession>A0A7Y3XAJ3</accession>
<dbReference type="Proteomes" id="UP000588806">
    <property type="component" value="Unassembled WGS sequence"/>
</dbReference>